<reference evidence="3 4" key="1">
    <citation type="submission" date="2019-03" db="EMBL/GenBank/DDBJ databases">
        <title>Ruegeria lutea sp. nov., a novel strain, isolated from marine sediment, the Masan Bay, South Korea.</title>
        <authorList>
            <person name="Kim J."/>
            <person name="Kim D.-Y."/>
            <person name="Lee S.-S."/>
        </authorList>
    </citation>
    <scope>NUCLEOTIDE SEQUENCE [LARGE SCALE GENOMIC DNA]</scope>
    <source>
        <strain evidence="3 4">318-1</strain>
    </source>
</reference>
<sequence>MAKRRRLTPAQAHYLESAPVRLTGPGIGADAGTASAPIAQVSGDASARAALADLAAEVEAARAQGLMLELLPLGAIDIGHLVRDRMVQDEDEMTALMTSLEARGQQTPIEVVRLPDPQGGRTHGLISGWRRLTALTRLYERTNDPRFASVRALVVDPGSAQAAYVAMVEENEIRVNLSHYERARIALRAVEEGVYDSRRAALLSLYNAAPRAKRSKIGSFMALVEALDPALRFPTAIPEKLGLALTRALTEDPGLAPRLTARLAAAQAGSAEAELRILAEAAAPPAPVLSPEVPAEVSAEASAEPSPDPRPGTAREKDSKSGSETDISDTYTGPLPSAPRSVLAAPGVQLRFDRARGRIDLSGEGVDQSLFEALQLWLAQRDD</sequence>
<proteinExistence type="predicted"/>
<accession>A0A4R5VEY0</accession>
<dbReference type="SMART" id="SM00470">
    <property type="entry name" value="ParB"/>
    <property type="match status" value="1"/>
</dbReference>
<feature type="domain" description="ParB-like N-terminal" evidence="2">
    <location>
        <begin position="69"/>
        <end position="172"/>
    </location>
</feature>
<feature type="region of interest" description="Disordered" evidence="1">
    <location>
        <begin position="288"/>
        <end position="342"/>
    </location>
</feature>
<evidence type="ECO:0000259" key="2">
    <source>
        <dbReference type="SMART" id="SM00470"/>
    </source>
</evidence>
<feature type="compositionally biased region" description="Basic and acidic residues" evidence="1">
    <location>
        <begin position="313"/>
        <end position="323"/>
    </location>
</feature>
<dbReference type="InterPro" id="IPR050336">
    <property type="entry name" value="Chromosome_partition/occlusion"/>
</dbReference>
<dbReference type="PANTHER" id="PTHR33375:SF1">
    <property type="entry name" value="CHROMOSOME-PARTITIONING PROTEIN PARB-RELATED"/>
    <property type="match status" value="1"/>
</dbReference>
<organism evidence="3 4">
    <name type="scientific">Antarcticimicrobium luteum</name>
    <dbReference type="NCBI Taxonomy" id="2547397"/>
    <lineage>
        <taxon>Bacteria</taxon>
        <taxon>Pseudomonadati</taxon>
        <taxon>Pseudomonadota</taxon>
        <taxon>Alphaproteobacteria</taxon>
        <taxon>Rhodobacterales</taxon>
        <taxon>Paracoccaceae</taxon>
        <taxon>Antarcticimicrobium</taxon>
    </lineage>
</organism>
<dbReference type="Gene3D" id="3.90.1530.30">
    <property type="match status" value="1"/>
</dbReference>
<dbReference type="PANTHER" id="PTHR33375">
    <property type="entry name" value="CHROMOSOME-PARTITIONING PROTEIN PARB-RELATED"/>
    <property type="match status" value="1"/>
</dbReference>
<dbReference type="AlphaFoldDB" id="A0A4R5VEY0"/>
<feature type="compositionally biased region" description="Low complexity" evidence="1">
    <location>
        <begin position="288"/>
        <end position="305"/>
    </location>
</feature>
<dbReference type="GO" id="GO:0007059">
    <property type="term" value="P:chromosome segregation"/>
    <property type="evidence" value="ECO:0007669"/>
    <property type="project" value="TreeGrafter"/>
</dbReference>
<dbReference type="RefSeq" id="WP_133358618.1">
    <property type="nucleotide sequence ID" value="NZ_SMUV01000052.1"/>
</dbReference>
<dbReference type="InterPro" id="IPR036086">
    <property type="entry name" value="ParB/Sulfiredoxin_sf"/>
</dbReference>
<protein>
    <submittedName>
        <fullName evidence="3">Chromosome partitioning protein ParB</fullName>
    </submittedName>
</protein>
<name>A0A4R5VEY0_9RHOB</name>
<comment type="caution">
    <text evidence="3">The sequence shown here is derived from an EMBL/GenBank/DDBJ whole genome shotgun (WGS) entry which is preliminary data.</text>
</comment>
<dbReference type="Proteomes" id="UP000295301">
    <property type="component" value="Unassembled WGS sequence"/>
</dbReference>
<dbReference type="SUPFAM" id="SSF110849">
    <property type="entry name" value="ParB/Sulfiredoxin"/>
    <property type="match status" value="1"/>
</dbReference>
<dbReference type="EMBL" id="SMUV01000052">
    <property type="protein sequence ID" value="TDK50886.1"/>
    <property type="molecule type" value="Genomic_DNA"/>
</dbReference>
<evidence type="ECO:0000313" key="3">
    <source>
        <dbReference type="EMBL" id="TDK50886.1"/>
    </source>
</evidence>
<dbReference type="Pfam" id="PF02195">
    <property type="entry name" value="ParB_N"/>
    <property type="match status" value="1"/>
</dbReference>
<keyword evidence="4" id="KW-1185">Reference proteome</keyword>
<dbReference type="OrthoDB" id="7812516at2"/>
<evidence type="ECO:0000256" key="1">
    <source>
        <dbReference type="SAM" id="MobiDB-lite"/>
    </source>
</evidence>
<gene>
    <name evidence="3" type="ORF">E1832_04910</name>
</gene>
<dbReference type="GO" id="GO:0005694">
    <property type="term" value="C:chromosome"/>
    <property type="evidence" value="ECO:0007669"/>
    <property type="project" value="TreeGrafter"/>
</dbReference>
<dbReference type="InterPro" id="IPR003115">
    <property type="entry name" value="ParB_N"/>
</dbReference>
<evidence type="ECO:0000313" key="4">
    <source>
        <dbReference type="Proteomes" id="UP000295301"/>
    </source>
</evidence>